<sequence length="186" mass="20524">MDINALFTDAGLRAFTDAQRDQHLTDATQYAQLSDIVRRRLEQTPIDGDRAVGNWSISARHRARKVSRKLKRMERASRRAASSSEALYAAYVNHVLELPDRRERAALRKAERKGRQLQSGAGDRVAKSLHKSAGVFGGQLPGASQQTQTGPQFLPSQSFPYPVAAGGETQQQSIADFIPKAPKEGR</sequence>
<dbReference type="AlphaFoldDB" id="A0A1M7QSI7"/>
<accession>A0A1M7QSI7</accession>
<keyword evidence="3" id="KW-1185">Reference proteome</keyword>
<feature type="region of interest" description="Disordered" evidence="1">
    <location>
        <begin position="134"/>
        <end position="186"/>
    </location>
</feature>
<evidence type="ECO:0000313" key="2">
    <source>
        <dbReference type="EMBL" id="SHN34624.1"/>
    </source>
</evidence>
<feature type="compositionally biased region" description="Polar residues" evidence="1">
    <location>
        <begin position="142"/>
        <end position="159"/>
    </location>
</feature>
<organism evidence="2 3">
    <name type="scientific">Actinacidiphila paucisporea</name>
    <dbReference type="NCBI Taxonomy" id="310782"/>
    <lineage>
        <taxon>Bacteria</taxon>
        <taxon>Bacillati</taxon>
        <taxon>Actinomycetota</taxon>
        <taxon>Actinomycetes</taxon>
        <taxon>Kitasatosporales</taxon>
        <taxon>Streptomycetaceae</taxon>
        <taxon>Actinacidiphila</taxon>
    </lineage>
</organism>
<evidence type="ECO:0000313" key="3">
    <source>
        <dbReference type="Proteomes" id="UP000184111"/>
    </source>
</evidence>
<reference evidence="2 3" key="1">
    <citation type="submission" date="2016-11" db="EMBL/GenBank/DDBJ databases">
        <authorList>
            <person name="Jaros S."/>
            <person name="Januszkiewicz K."/>
            <person name="Wedrychowicz H."/>
        </authorList>
    </citation>
    <scope>NUCLEOTIDE SEQUENCE [LARGE SCALE GENOMIC DNA]</scope>
    <source>
        <strain evidence="2 3">CGMCC 4.2025</strain>
    </source>
</reference>
<gene>
    <name evidence="2" type="ORF">SAMN05216499_14140</name>
</gene>
<proteinExistence type="predicted"/>
<name>A0A1M7QSI7_9ACTN</name>
<protein>
    <submittedName>
        <fullName evidence="2">Uncharacterized protein</fullName>
    </submittedName>
</protein>
<dbReference type="EMBL" id="FRBI01000041">
    <property type="protein sequence ID" value="SHN34624.1"/>
    <property type="molecule type" value="Genomic_DNA"/>
</dbReference>
<evidence type="ECO:0000256" key="1">
    <source>
        <dbReference type="SAM" id="MobiDB-lite"/>
    </source>
</evidence>
<dbReference type="STRING" id="310782.SAMN05216499_14140"/>
<dbReference type="Proteomes" id="UP000184111">
    <property type="component" value="Unassembled WGS sequence"/>
</dbReference>